<evidence type="ECO:0000313" key="2">
    <source>
        <dbReference type="Proteomes" id="UP000095621"/>
    </source>
</evidence>
<reference evidence="1 2" key="1">
    <citation type="submission" date="2015-09" db="EMBL/GenBank/DDBJ databases">
        <authorList>
            <consortium name="Pathogen Informatics"/>
        </authorList>
    </citation>
    <scope>NUCLEOTIDE SEQUENCE [LARGE SCALE GENOMIC DNA]</scope>
    <source>
        <strain evidence="1 2">2789STDY5834875</strain>
    </source>
</reference>
<organism evidence="1 2">
    <name type="scientific">Lachnospira eligens</name>
    <dbReference type="NCBI Taxonomy" id="39485"/>
    <lineage>
        <taxon>Bacteria</taxon>
        <taxon>Bacillati</taxon>
        <taxon>Bacillota</taxon>
        <taxon>Clostridia</taxon>
        <taxon>Lachnospirales</taxon>
        <taxon>Lachnospiraceae</taxon>
        <taxon>Lachnospira</taxon>
    </lineage>
</organism>
<dbReference type="EMBL" id="CZBU01000003">
    <property type="protein sequence ID" value="CUQ77166.1"/>
    <property type="molecule type" value="Genomic_DNA"/>
</dbReference>
<dbReference type="Proteomes" id="UP000095621">
    <property type="component" value="Unassembled WGS sequence"/>
</dbReference>
<evidence type="ECO:0000313" key="1">
    <source>
        <dbReference type="EMBL" id="CUQ77166.1"/>
    </source>
</evidence>
<accession>A0A174YYZ2</accession>
<proteinExistence type="predicted"/>
<sequence>MISEINNCELMDVKINKSDNRYVLCLTYKYHDEYGNTHERVINNVPLPLYNHVDNITINETQASEPFLYFCMHKTINVGFGEQDVRPDFTYIDRIVEYATKEMTIEEIENKLGHKVKIVNKK</sequence>
<dbReference type="AlphaFoldDB" id="A0A174YYZ2"/>
<gene>
    <name evidence="1" type="ORF">ERS852490_01427</name>
</gene>
<name>A0A174YYZ2_9FIRM</name>
<dbReference type="RefSeq" id="WP_055215590.1">
    <property type="nucleotide sequence ID" value="NZ_CZBU01000003.1"/>
</dbReference>
<protein>
    <submittedName>
        <fullName evidence="1">Uncharacterized protein</fullName>
    </submittedName>
</protein>